<comment type="caution">
    <text evidence="2">The sequence shown here is derived from an EMBL/GenBank/DDBJ whole genome shotgun (WGS) entry which is preliminary data.</text>
</comment>
<dbReference type="GO" id="GO:0016491">
    <property type="term" value="F:oxidoreductase activity"/>
    <property type="evidence" value="ECO:0007669"/>
    <property type="project" value="InterPro"/>
</dbReference>
<proteinExistence type="predicted"/>
<dbReference type="InterPro" id="IPR011032">
    <property type="entry name" value="GroES-like_sf"/>
</dbReference>
<dbReference type="Gene3D" id="3.90.180.10">
    <property type="entry name" value="Medium-chain alcohol dehydrogenases, catalytic domain"/>
    <property type="match status" value="1"/>
</dbReference>
<dbReference type="PROSITE" id="PS01162">
    <property type="entry name" value="QOR_ZETA_CRYSTAL"/>
    <property type="match status" value="1"/>
</dbReference>
<dbReference type="InterPro" id="IPR036291">
    <property type="entry name" value="NAD(P)-bd_dom_sf"/>
</dbReference>
<dbReference type="Gene3D" id="3.40.50.720">
    <property type="entry name" value="NAD(P)-binding Rossmann-like Domain"/>
    <property type="match status" value="1"/>
</dbReference>
<dbReference type="OrthoDB" id="9992527at2759"/>
<reference evidence="2" key="1">
    <citation type="submission" date="2021-06" db="EMBL/GenBank/DDBJ databases">
        <authorList>
            <person name="Kallberg Y."/>
            <person name="Tangrot J."/>
            <person name="Rosling A."/>
        </authorList>
    </citation>
    <scope>NUCLEOTIDE SEQUENCE</scope>
    <source>
        <strain evidence="2">MT106</strain>
    </source>
</reference>
<dbReference type="Pfam" id="PF08240">
    <property type="entry name" value="ADH_N"/>
    <property type="match status" value="1"/>
</dbReference>
<name>A0A9N9CBI5_9GLOM</name>
<dbReference type="PANTHER" id="PTHR11695:SF648">
    <property type="entry name" value="ZINC-BINDING OXIDOREDUCTASE"/>
    <property type="match status" value="1"/>
</dbReference>
<sequence>MSQNRVPTSMHAIQMENYGPPSVLEYVETKAPEAPKKTQVLVKIAAAGVNPAEYKIRRGYLSSVAKIRFPAVIGADYSGFIIAKGDQVTDFDIGDEVFGTIANVFSGKGSYAEYVLVDTKLDAIAKKPSNMSHEEAAGVGIAFMTTYSALIHGGNLKTDDAAKSLNQKILIIGASGGIGHYATQIGKNVCHAHVTAINSAKNAEFVKSLGADRVIDYTTTPDFVQALLQEQEKESFDMVLDCVGGDEYYQKSIPLLKNSGVFTTVVGPLDLSSQSSHLGYGKLLSFAGRILYNKLLGKRSYTLVFATLHSKFPEFVGYFERKQVVTKIGSKFELKDAAKAHELSESCHAVGKIILTV</sequence>
<dbReference type="EMBL" id="CAJVPL010002008">
    <property type="protein sequence ID" value="CAG8595956.1"/>
    <property type="molecule type" value="Genomic_DNA"/>
</dbReference>
<dbReference type="InterPro" id="IPR050700">
    <property type="entry name" value="YIM1/Zinc_Alcohol_DH_Fams"/>
</dbReference>
<keyword evidence="3" id="KW-1185">Reference proteome</keyword>
<dbReference type="CDD" id="cd08267">
    <property type="entry name" value="MDR1"/>
    <property type="match status" value="1"/>
</dbReference>
<accession>A0A9N9CBI5</accession>
<dbReference type="AlphaFoldDB" id="A0A9N9CBI5"/>
<dbReference type="InterPro" id="IPR002364">
    <property type="entry name" value="Quin_OxRdtase/zeta-crystal_CS"/>
</dbReference>
<dbReference type="GO" id="GO:0008270">
    <property type="term" value="F:zinc ion binding"/>
    <property type="evidence" value="ECO:0007669"/>
    <property type="project" value="InterPro"/>
</dbReference>
<organism evidence="2 3">
    <name type="scientific">Ambispora gerdemannii</name>
    <dbReference type="NCBI Taxonomy" id="144530"/>
    <lineage>
        <taxon>Eukaryota</taxon>
        <taxon>Fungi</taxon>
        <taxon>Fungi incertae sedis</taxon>
        <taxon>Mucoromycota</taxon>
        <taxon>Glomeromycotina</taxon>
        <taxon>Glomeromycetes</taxon>
        <taxon>Archaeosporales</taxon>
        <taxon>Ambisporaceae</taxon>
        <taxon>Ambispora</taxon>
    </lineage>
</organism>
<dbReference type="Pfam" id="PF13602">
    <property type="entry name" value="ADH_zinc_N_2"/>
    <property type="match status" value="1"/>
</dbReference>
<evidence type="ECO:0000259" key="1">
    <source>
        <dbReference type="SMART" id="SM00829"/>
    </source>
</evidence>
<dbReference type="InterPro" id="IPR013154">
    <property type="entry name" value="ADH-like_N"/>
</dbReference>
<dbReference type="SUPFAM" id="SSF51735">
    <property type="entry name" value="NAD(P)-binding Rossmann-fold domains"/>
    <property type="match status" value="1"/>
</dbReference>
<evidence type="ECO:0000313" key="3">
    <source>
        <dbReference type="Proteomes" id="UP000789831"/>
    </source>
</evidence>
<dbReference type="Proteomes" id="UP000789831">
    <property type="component" value="Unassembled WGS sequence"/>
</dbReference>
<evidence type="ECO:0000313" key="2">
    <source>
        <dbReference type="EMBL" id="CAG8595956.1"/>
    </source>
</evidence>
<protein>
    <submittedName>
        <fullName evidence="2">548_t:CDS:1</fullName>
    </submittedName>
</protein>
<gene>
    <name evidence="2" type="ORF">AGERDE_LOCUS8850</name>
</gene>
<feature type="domain" description="Enoyl reductase (ER)" evidence="1">
    <location>
        <begin position="19"/>
        <end position="355"/>
    </location>
</feature>
<dbReference type="SUPFAM" id="SSF50129">
    <property type="entry name" value="GroES-like"/>
    <property type="match status" value="1"/>
</dbReference>
<dbReference type="PANTHER" id="PTHR11695">
    <property type="entry name" value="ALCOHOL DEHYDROGENASE RELATED"/>
    <property type="match status" value="1"/>
</dbReference>
<dbReference type="InterPro" id="IPR020843">
    <property type="entry name" value="ER"/>
</dbReference>
<dbReference type="SMART" id="SM00829">
    <property type="entry name" value="PKS_ER"/>
    <property type="match status" value="1"/>
</dbReference>